<evidence type="ECO:0000256" key="2">
    <source>
        <dbReference type="ARBA" id="ARBA00022723"/>
    </source>
</evidence>
<dbReference type="GO" id="GO:0009791">
    <property type="term" value="P:post-embryonic development"/>
    <property type="evidence" value="ECO:0007669"/>
    <property type="project" value="UniProtKB-ARBA"/>
</dbReference>
<evidence type="ECO:0000313" key="12">
    <source>
        <dbReference type="EnsemblMetazoa" id="XP_037872937.1"/>
    </source>
</evidence>
<keyword evidence="6" id="KW-0238">DNA-binding</keyword>
<dbReference type="GO" id="GO:0008270">
    <property type="term" value="F:zinc ion binding"/>
    <property type="evidence" value="ECO:0007669"/>
    <property type="project" value="UniProtKB-KW"/>
</dbReference>
<dbReference type="PANTHER" id="PTHR46481">
    <property type="entry name" value="ZINC FINGER BED DOMAIN-CONTAINING PROTEIN 4"/>
    <property type="match status" value="1"/>
</dbReference>
<dbReference type="GeneID" id="119629803"/>
<dbReference type="InterPro" id="IPR052035">
    <property type="entry name" value="ZnF_BED_domain_contain"/>
</dbReference>
<dbReference type="PANTHER" id="PTHR46481:SF10">
    <property type="entry name" value="ZINC FINGER BED DOMAIN-CONTAINING PROTEIN 39"/>
    <property type="match status" value="1"/>
</dbReference>
<dbReference type="PROSITE" id="PS50808">
    <property type="entry name" value="ZF_BED"/>
    <property type="match status" value="1"/>
</dbReference>
<dbReference type="GO" id="GO:0046983">
    <property type="term" value="F:protein dimerization activity"/>
    <property type="evidence" value="ECO:0007669"/>
    <property type="project" value="InterPro"/>
</dbReference>
<reference evidence="12" key="2">
    <citation type="submission" date="2022-06" db="UniProtKB">
        <authorList>
            <consortium name="EnsemblMetazoa"/>
        </authorList>
    </citation>
    <scope>IDENTIFICATION</scope>
    <source>
        <strain evidence="12">p50T (Dazao)</strain>
    </source>
</reference>
<dbReference type="Proteomes" id="UP000005204">
    <property type="component" value="Unassembled WGS sequence"/>
</dbReference>
<feature type="region of interest" description="Disordered" evidence="10">
    <location>
        <begin position="484"/>
        <end position="517"/>
    </location>
</feature>
<keyword evidence="5" id="KW-0805">Transcription regulation</keyword>
<dbReference type="SUPFAM" id="SSF53098">
    <property type="entry name" value="Ribonuclease H-like"/>
    <property type="match status" value="1"/>
</dbReference>
<feature type="domain" description="BED-type" evidence="11">
    <location>
        <begin position="8"/>
        <end position="61"/>
    </location>
</feature>
<dbReference type="Pfam" id="PF02892">
    <property type="entry name" value="zf-BED"/>
    <property type="match status" value="1"/>
</dbReference>
<protein>
    <recommendedName>
        <fullName evidence="11">BED-type domain-containing protein</fullName>
    </recommendedName>
</protein>
<sequence length="640" mass="73913">MLSEMSPPIKSNIWTYFTIDKNDPERSECKICNKSYSRKGRTTTSLKNHLKSIHPEEFCLFQSANKEKELKKKNDEAGTIVTPLQQAKKQLSLEEVIQKEKKWDTNNPNSKKIDKLIGEMIALQNLPFSFVEGLGFRRLIQELAPKYNFRGRNFFTDFVCNELYIKLAAKVKELIEKYDYKSFTTDIWTDPSSGVSLLSLTCHGVSENFERSSIVLKCETFDDRHTGDIIAEKFNTMLAEWNISNEKVHCMIRDEGSNMKRGMRLALLNDLDCTVHKLQIVIRHGLRSQECIEAVKQKCKKITSHFNHSTIAQKQLEKIQDRLNQSHLKVFQDCVTRWNSTFYMFERFMKIKDALSLYANDHNIESILPEEWKVIECCLEVLKPFEEATREMSSSQALISSVIPIIQMLLKKLDVYLTKPRESDSFRLAVSNLKSQFSAKFSSLEDNNLYAISTYLDPRYKHKFFKPVTEEKIKDEIIKMVNDPVVPDSPKSPAEKTKRMRMGDSLDPEPGTSSMSKKTCLKSDLAMMLGSSSEDEGEGEPDNSSPDALLRKELVIYRNKKRLDLDENPLNWWKVNRCEFKILSKLACRYLSPPPASFPSEQLFSGAGLIYNPLRNRLEAEKAAILLFIKYNSPIFNFNY</sequence>
<comment type="subcellular location">
    <subcellularLocation>
        <location evidence="1">Nucleus</location>
    </subcellularLocation>
</comment>
<evidence type="ECO:0000256" key="9">
    <source>
        <dbReference type="PROSITE-ProRule" id="PRU00027"/>
    </source>
</evidence>
<dbReference type="SUPFAM" id="SSF57667">
    <property type="entry name" value="beta-beta-alpha zinc fingers"/>
    <property type="match status" value="1"/>
</dbReference>
<proteinExistence type="predicted"/>
<organism evidence="12 13">
    <name type="scientific">Bombyx mori</name>
    <name type="common">Silk moth</name>
    <dbReference type="NCBI Taxonomy" id="7091"/>
    <lineage>
        <taxon>Eukaryota</taxon>
        <taxon>Metazoa</taxon>
        <taxon>Ecdysozoa</taxon>
        <taxon>Arthropoda</taxon>
        <taxon>Hexapoda</taxon>
        <taxon>Insecta</taxon>
        <taxon>Pterygota</taxon>
        <taxon>Neoptera</taxon>
        <taxon>Endopterygota</taxon>
        <taxon>Lepidoptera</taxon>
        <taxon>Glossata</taxon>
        <taxon>Ditrysia</taxon>
        <taxon>Bombycoidea</taxon>
        <taxon>Bombycidae</taxon>
        <taxon>Bombycinae</taxon>
        <taxon>Bombyx</taxon>
    </lineage>
</organism>
<keyword evidence="7" id="KW-0804">Transcription</keyword>
<dbReference type="EnsemblMetazoa" id="XM_038017074.1">
    <property type="protein sequence ID" value="XP_037873002.1"/>
    <property type="gene ID" value="LOC119629818"/>
</dbReference>
<dbReference type="RefSeq" id="XP_037872937.1">
    <property type="nucleotide sequence ID" value="XM_038017009.2"/>
</dbReference>
<dbReference type="InterPro" id="IPR036236">
    <property type="entry name" value="Znf_C2H2_sf"/>
</dbReference>
<dbReference type="KEGG" id="bmor:119629818"/>
<dbReference type="InterPro" id="IPR012337">
    <property type="entry name" value="RNaseH-like_sf"/>
</dbReference>
<evidence type="ECO:0000256" key="1">
    <source>
        <dbReference type="ARBA" id="ARBA00004123"/>
    </source>
</evidence>
<dbReference type="InterPro" id="IPR008906">
    <property type="entry name" value="HATC_C_dom"/>
</dbReference>
<keyword evidence="8" id="KW-0539">Nucleus</keyword>
<evidence type="ECO:0000256" key="10">
    <source>
        <dbReference type="SAM" id="MobiDB-lite"/>
    </source>
</evidence>
<dbReference type="KEGG" id="bmor:119629803"/>
<evidence type="ECO:0000256" key="7">
    <source>
        <dbReference type="ARBA" id="ARBA00023163"/>
    </source>
</evidence>
<dbReference type="GO" id="GO:0005634">
    <property type="term" value="C:nucleus"/>
    <property type="evidence" value="ECO:0007669"/>
    <property type="project" value="UniProtKB-SubCell"/>
</dbReference>
<dbReference type="InterPro" id="IPR003656">
    <property type="entry name" value="Znf_BED"/>
</dbReference>
<dbReference type="GeneID" id="119629818"/>
<evidence type="ECO:0000256" key="5">
    <source>
        <dbReference type="ARBA" id="ARBA00023015"/>
    </source>
</evidence>
<keyword evidence="2" id="KW-0479">Metal-binding</keyword>
<evidence type="ECO:0000256" key="8">
    <source>
        <dbReference type="ARBA" id="ARBA00023242"/>
    </source>
</evidence>
<evidence type="ECO:0000256" key="4">
    <source>
        <dbReference type="ARBA" id="ARBA00022833"/>
    </source>
</evidence>
<keyword evidence="3 9" id="KW-0863">Zinc-finger</keyword>
<evidence type="ECO:0000313" key="13">
    <source>
        <dbReference type="Proteomes" id="UP000005204"/>
    </source>
</evidence>
<dbReference type="AlphaFoldDB" id="A0A8R2M3A3"/>
<dbReference type="Pfam" id="PF05699">
    <property type="entry name" value="Dimer_Tnp_hAT"/>
    <property type="match status" value="1"/>
</dbReference>
<keyword evidence="13" id="KW-1185">Reference proteome</keyword>
<accession>A0A8R2M3A3</accession>
<dbReference type="RefSeq" id="XP_037873002.1">
    <property type="nucleotide sequence ID" value="XM_038017074.2"/>
</dbReference>
<dbReference type="EnsemblMetazoa" id="XM_038017009.1">
    <property type="protein sequence ID" value="XP_037872937.1"/>
    <property type="gene ID" value="LOC119629803"/>
</dbReference>
<feature type="compositionally biased region" description="Basic and acidic residues" evidence="10">
    <location>
        <begin position="493"/>
        <end position="504"/>
    </location>
</feature>
<dbReference type="GO" id="GO:0003677">
    <property type="term" value="F:DNA binding"/>
    <property type="evidence" value="ECO:0007669"/>
    <property type="project" value="UniProtKB-KW"/>
</dbReference>
<evidence type="ECO:0000256" key="3">
    <source>
        <dbReference type="ARBA" id="ARBA00022771"/>
    </source>
</evidence>
<evidence type="ECO:0000256" key="6">
    <source>
        <dbReference type="ARBA" id="ARBA00023125"/>
    </source>
</evidence>
<reference evidence="13" key="1">
    <citation type="journal article" date="2008" name="Insect Biochem. Mol. Biol.">
        <title>The genome of a lepidopteran model insect, the silkworm Bombyx mori.</title>
        <authorList>
            <consortium name="International Silkworm Genome Consortium"/>
        </authorList>
    </citation>
    <scope>NUCLEOTIDE SEQUENCE [LARGE SCALE GENOMIC DNA]</scope>
    <source>
        <strain evidence="13">p50T</strain>
    </source>
</reference>
<evidence type="ECO:0000259" key="11">
    <source>
        <dbReference type="PROSITE" id="PS50808"/>
    </source>
</evidence>
<dbReference type="SMART" id="SM00614">
    <property type="entry name" value="ZnF_BED"/>
    <property type="match status" value="1"/>
</dbReference>
<name>A0A8R2M3A3_BOMMO</name>
<keyword evidence="4" id="KW-0862">Zinc</keyword>